<dbReference type="HOGENOM" id="CLU_081833_0_0_3"/>
<proteinExistence type="predicted"/>
<dbReference type="EMBL" id="CP000828">
    <property type="protein sequence ID" value="ABW29400.1"/>
    <property type="molecule type" value="Genomic_DNA"/>
</dbReference>
<dbReference type="eggNOG" id="COG4330">
    <property type="taxonomic scope" value="Bacteria"/>
</dbReference>
<name>B0CF03_ACAM1</name>
<dbReference type="Pfam" id="PF07099">
    <property type="entry name" value="DUF1361"/>
    <property type="match status" value="1"/>
</dbReference>
<keyword evidence="1" id="KW-0472">Membrane</keyword>
<dbReference type="OrthoDB" id="4540541at2"/>
<feature type="transmembrane region" description="Helical" evidence="1">
    <location>
        <begin position="127"/>
        <end position="145"/>
    </location>
</feature>
<feature type="transmembrane region" description="Helical" evidence="1">
    <location>
        <begin position="81"/>
        <end position="106"/>
    </location>
</feature>
<organism evidence="2 3">
    <name type="scientific">Acaryochloris marina (strain MBIC 11017)</name>
    <dbReference type="NCBI Taxonomy" id="329726"/>
    <lineage>
        <taxon>Bacteria</taxon>
        <taxon>Bacillati</taxon>
        <taxon>Cyanobacteriota</taxon>
        <taxon>Cyanophyceae</taxon>
        <taxon>Acaryochloridales</taxon>
        <taxon>Acaryochloridaceae</taxon>
        <taxon>Acaryochloris</taxon>
    </lineage>
</organism>
<dbReference type="AlphaFoldDB" id="B0CF03"/>
<evidence type="ECO:0000313" key="3">
    <source>
        <dbReference type="Proteomes" id="UP000000268"/>
    </source>
</evidence>
<feature type="transmembrane region" description="Helical" evidence="1">
    <location>
        <begin position="171"/>
        <end position="190"/>
    </location>
</feature>
<dbReference type="InterPro" id="IPR009793">
    <property type="entry name" value="DUF1361"/>
</dbReference>
<feature type="transmembrane region" description="Helical" evidence="1">
    <location>
        <begin position="18"/>
        <end position="37"/>
    </location>
</feature>
<protein>
    <submittedName>
        <fullName evidence="2">Conserved hypothetical membrane protein</fullName>
    </submittedName>
</protein>
<feature type="transmembrane region" description="Helical" evidence="1">
    <location>
        <begin position="46"/>
        <end position="66"/>
    </location>
</feature>
<reference evidence="2 3" key="1">
    <citation type="journal article" date="2008" name="Proc. Natl. Acad. Sci. U.S.A.">
        <title>Niche adaptation and genome expansion in the chlorophyll d-producing cyanobacterium Acaryochloris marina.</title>
        <authorList>
            <person name="Swingley W.D."/>
            <person name="Chen M."/>
            <person name="Cheung P.C."/>
            <person name="Conrad A.L."/>
            <person name="Dejesa L.C."/>
            <person name="Hao J."/>
            <person name="Honchak B.M."/>
            <person name="Karbach L.E."/>
            <person name="Kurdoglu A."/>
            <person name="Lahiri S."/>
            <person name="Mastrian S.D."/>
            <person name="Miyashita H."/>
            <person name="Page L."/>
            <person name="Ramakrishna P."/>
            <person name="Satoh S."/>
            <person name="Sattley W.M."/>
            <person name="Shimada Y."/>
            <person name="Taylor H.L."/>
            <person name="Tomo T."/>
            <person name="Tsuchiya T."/>
            <person name="Wang Z.T."/>
            <person name="Raymond J."/>
            <person name="Mimuro M."/>
            <person name="Blankenship R.E."/>
            <person name="Touchman J.W."/>
        </authorList>
    </citation>
    <scope>NUCLEOTIDE SEQUENCE [LARGE SCALE GENOMIC DNA]</scope>
    <source>
        <strain evidence="3">MBIC 11017</strain>
    </source>
</reference>
<keyword evidence="1" id="KW-1133">Transmembrane helix</keyword>
<evidence type="ECO:0000256" key="1">
    <source>
        <dbReference type="SAM" id="Phobius"/>
    </source>
</evidence>
<accession>B0CF03</accession>
<dbReference type="KEGG" id="amr:AM1_4423"/>
<dbReference type="Proteomes" id="UP000000268">
    <property type="component" value="Chromosome"/>
</dbReference>
<keyword evidence="3" id="KW-1185">Reference proteome</keyword>
<dbReference type="RefSeq" id="WP_012164722.1">
    <property type="nucleotide sequence ID" value="NC_009925.1"/>
</dbReference>
<gene>
    <name evidence="2" type="ordered locus">AM1_4423</name>
</gene>
<dbReference type="STRING" id="329726.AM1_4423"/>
<sequence>MERILGEYLGEFNGYSGWIVWNLFLAFIPMTLSFWLFRWPHQSRTLVWWIALVSFIAFLPNAPYLLTDIIHLVGAARSTESIWIVTLFFIPLHTFAILAGFEAYVVSLINQGHYLKKQGAGQFVKGAEILVHILCAIGIYLGRFIRFNSWDLITNPKNVLLVSMNELTSKFPVVVVLITVVVLILFYWIMKQITLGLVLRVQHVRRANRGLAPDQDLY</sequence>
<evidence type="ECO:0000313" key="2">
    <source>
        <dbReference type="EMBL" id="ABW29400.1"/>
    </source>
</evidence>
<keyword evidence="1" id="KW-0812">Transmembrane</keyword>